<organism evidence="1 2">
    <name type="scientific">Goodea atripinnis</name>
    <dbReference type="NCBI Taxonomy" id="208336"/>
    <lineage>
        <taxon>Eukaryota</taxon>
        <taxon>Metazoa</taxon>
        <taxon>Chordata</taxon>
        <taxon>Craniata</taxon>
        <taxon>Vertebrata</taxon>
        <taxon>Euteleostomi</taxon>
        <taxon>Actinopterygii</taxon>
        <taxon>Neopterygii</taxon>
        <taxon>Teleostei</taxon>
        <taxon>Neoteleostei</taxon>
        <taxon>Acanthomorphata</taxon>
        <taxon>Ovalentaria</taxon>
        <taxon>Atherinomorphae</taxon>
        <taxon>Cyprinodontiformes</taxon>
        <taxon>Goodeidae</taxon>
        <taxon>Goodea</taxon>
    </lineage>
</organism>
<accession>A0ABV0MMU4</accession>
<evidence type="ECO:0000313" key="1">
    <source>
        <dbReference type="EMBL" id="MEQ2160430.1"/>
    </source>
</evidence>
<reference evidence="1 2" key="1">
    <citation type="submission" date="2021-06" db="EMBL/GenBank/DDBJ databases">
        <authorList>
            <person name="Palmer J.M."/>
        </authorList>
    </citation>
    <scope>NUCLEOTIDE SEQUENCE [LARGE SCALE GENOMIC DNA]</scope>
    <source>
        <strain evidence="1 2">GA_2019</strain>
        <tissue evidence="1">Muscle</tissue>
    </source>
</reference>
<dbReference type="EMBL" id="JAHRIO010007170">
    <property type="protein sequence ID" value="MEQ2160430.1"/>
    <property type="molecule type" value="Genomic_DNA"/>
</dbReference>
<evidence type="ECO:0000313" key="2">
    <source>
        <dbReference type="Proteomes" id="UP001476798"/>
    </source>
</evidence>
<sequence length="61" mass="6670">GDRMDREAMKCQVLTVSNHSCESLTVVGNTLECTVPTELQAATTKELQVEGLCQEKNPSMN</sequence>
<name>A0ABV0MMU4_9TELE</name>
<comment type="caution">
    <text evidence="1">The sequence shown here is derived from an EMBL/GenBank/DDBJ whole genome shotgun (WGS) entry which is preliminary data.</text>
</comment>
<protein>
    <submittedName>
        <fullName evidence="1">Uncharacterized protein</fullName>
    </submittedName>
</protein>
<keyword evidence="2" id="KW-1185">Reference proteome</keyword>
<proteinExistence type="predicted"/>
<feature type="non-terminal residue" evidence="1">
    <location>
        <position position="1"/>
    </location>
</feature>
<gene>
    <name evidence="1" type="ORF">GOODEAATRI_033607</name>
</gene>
<dbReference type="Proteomes" id="UP001476798">
    <property type="component" value="Unassembled WGS sequence"/>
</dbReference>